<organism evidence="3 4">
    <name type="scientific">Shewanella aestuarii</name>
    <dbReference type="NCBI Taxonomy" id="1028752"/>
    <lineage>
        <taxon>Bacteria</taxon>
        <taxon>Pseudomonadati</taxon>
        <taxon>Pseudomonadota</taxon>
        <taxon>Gammaproteobacteria</taxon>
        <taxon>Alteromonadales</taxon>
        <taxon>Shewanellaceae</taxon>
        <taxon>Shewanella</taxon>
    </lineage>
</organism>
<dbReference type="Pfam" id="PF13289">
    <property type="entry name" value="SIR2_2"/>
    <property type="match status" value="1"/>
</dbReference>
<evidence type="ECO:0000256" key="1">
    <source>
        <dbReference type="PROSITE-ProRule" id="PRU00339"/>
    </source>
</evidence>
<proteinExistence type="predicted"/>
<dbReference type="InterPro" id="IPR057574">
    <property type="entry name" value="nSTAND_NTPase5_dom"/>
</dbReference>
<keyword evidence="4" id="KW-1185">Reference proteome</keyword>
<feature type="repeat" description="TPR" evidence="1">
    <location>
        <begin position="668"/>
        <end position="701"/>
    </location>
</feature>
<name>A0ABT0L511_9GAMM</name>
<keyword evidence="1" id="KW-0802">TPR repeat</keyword>
<dbReference type="Pfam" id="PF25199">
    <property type="entry name" value="nSTAND_NTPase5"/>
    <property type="match status" value="1"/>
</dbReference>
<dbReference type="Proteomes" id="UP001203212">
    <property type="component" value="Unassembled WGS sequence"/>
</dbReference>
<evidence type="ECO:0000313" key="3">
    <source>
        <dbReference type="EMBL" id="MCL1118824.1"/>
    </source>
</evidence>
<dbReference type="InterPro" id="IPR019734">
    <property type="entry name" value="TPR_rpt"/>
</dbReference>
<gene>
    <name evidence="3" type="ORF">L2689_16495</name>
</gene>
<evidence type="ECO:0000259" key="2">
    <source>
        <dbReference type="Pfam" id="PF25199"/>
    </source>
</evidence>
<dbReference type="EMBL" id="JAKILK010000016">
    <property type="protein sequence ID" value="MCL1118824.1"/>
    <property type="molecule type" value="Genomic_DNA"/>
</dbReference>
<dbReference type="RefSeq" id="WP_188843630.1">
    <property type="nucleotide sequence ID" value="NZ_BMOT01000015.1"/>
</dbReference>
<comment type="caution">
    <text evidence="3">The sequence shown here is derived from an EMBL/GenBank/DDBJ whole genome shotgun (WGS) entry which is preliminary data.</text>
</comment>
<reference evidence="3 4" key="1">
    <citation type="submission" date="2022-01" db="EMBL/GenBank/DDBJ databases">
        <title>Whole genome-based taxonomy of the Shewanellaceae.</title>
        <authorList>
            <person name="Martin-Rodriguez A.J."/>
        </authorList>
    </citation>
    <scope>NUCLEOTIDE SEQUENCE [LARGE SCALE GENOMIC DNA]</scope>
    <source>
        <strain evidence="3 4">JCM 17801</strain>
    </source>
</reference>
<protein>
    <submittedName>
        <fullName evidence="3">SIR2 family protein</fullName>
    </submittedName>
</protein>
<accession>A0ABT0L511</accession>
<sequence>MDLEIGTQGFKRVDVSLESFLSRISTGKAVLFTGAGFSLNTKNLNGKEPPLAKGLAREIAKLGKMEPSDNLMYVSDYYLSYKSKPDLLNLLKNNFVLNEVSDDHISICSIPWKRSYTTNYDNAIELSNRKNGRNIESLCTDDNPNDYIHIGDICLHINGKIENSTVEHLESNIKLSNSSYISADCFTSSNWFYHFKRDLESCTALVFVGYSLYDLDIQKFLFDNQSIKERTYFITRKDATHEETYFLGKFGHVLAIGVDGFGNLIQDNKSTILDQQHEDYTESLVKYENTFDDINIRDAEVERFILHGDIKKSHIDKAISIAQSIPYLINRNYVQEICDLLISEGNNVALVSELGNGKSIILKSVVANLTKNGIDTFTLEDDGGDYLSDLDVLSKISKRIVVAVDDYDKYIELIKHFDNTKPANINLIITSRTSEHERHRHEFSKFESKFLEISIDILKKDEVEFFTSIIDNIGIWGDIANWSTERKTNHLIRKHHSQLSLILLDLFNSPYIVDKVKKITNVLFSNFKYKDTAFGIALIETVGLEAKSSLISEISLNNEIYDGKLTNNPSFRELFKIENNVASSKSSLFSLSLIKNYFSANYIVEQLLLIARHLNSESGRSYEENRIFKALLKFSFIERLLPEQNRKNNLSKYYENLKISAPWLKTSPHFWVQFGMSRLPYKDFKKAQDYFDQAYSFAENKNDYHTENIDTQQARLYILQCLDANDPVESMKYFQAADDLLNSLNDDVYKFRQVIKYKDVYINKFFNFSSKQKVAFEHSCKNFRSAVERASKVGKISINDEKTITKVIESLDFIIKDIQVKR</sequence>
<evidence type="ECO:0000313" key="4">
    <source>
        <dbReference type="Proteomes" id="UP001203212"/>
    </source>
</evidence>
<feature type="domain" description="Novel STAND NTPase 5" evidence="2">
    <location>
        <begin position="327"/>
        <end position="441"/>
    </location>
</feature>
<dbReference type="PROSITE" id="PS50005">
    <property type="entry name" value="TPR"/>
    <property type="match status" value="1"/>
</dbReference>